<name>A0A2M8WVV0_9MICO</name>
<dbReference type="AlphaFoldDB" id="A0A2M8WVV0"/>
<comment type="caution">
    <text evidence="10">The sequence shown here is derived from an EMBL/GenBank/DDBJ whole genome shotgun (WGS) entry which is preliminary data.</text>
</comment>
<dbReference type="RefSeq" id="WP_157803691.1">
    <property type="nucleotide sequence ID" value="NZ_PGTZ01000006.1"/>
</dbReference>
<organism evidence="10 11">
    <name type="scientific">Luteimicrobium subarcticum</name>
    <dbReference type="NCBI Taxonomy" id="620910"/>
    <lineage>
        <taxon>Bacteria</taxon>
        <taxon>Bacillati</taxon>
        <taxon>Actinomycetota</taxon>
        <taxon>Actinomycetes</taxon>
        <taxon>Micrococcales</taxon>
        <taxon>Luteimicrobium</taxon>
    </lineage>
</organism>
<dbReference type="NCBIfam" id="NF047446">
    <property type="entry name" value="barrel_OmpL47"/>
    <property type="match status" value="1"/>
</dbReference>
<evidence type="ECO:0000256" key="1">
    <source>
        <dbReference type="ARBA" id="ARBA00004834"/>
    </source>
</evidence>
<dbReference type="InterPro" id="IPR013783">
    <property type="entry name" value="Ig-like_fold"/>
</dbReference>
<evidence type="ECO:0000313" key="10">
    <source>
        <dbReference type="EMBL" id="PJI95036.1"/>
    </source>
</evidence>
<feature type="domain" description="LamG-like jellyroll fold" evidence="9">
    <location>
        <begin position="135"/>
        <end position="284"/>
    </location>
</feature>
<dbReference type="InterPro" id="IPR011081">
    <property type="entry name" value="Big_4"/>
</dbReference>
<dbReference type="Gene3D" id="2.60.40.10">
    <property type="entry name" value="Immunoglobulins"/>
    <property type="match status" value="3"/>
</dbReference>
<evidence type="ECO:0000256" key="5">
    <source>
        <dbReference type="ARBA" id="ARBA00023157"/>
    </source>
</evidence>
<protein>
    <submittedName>
        <fullName evidence="10">Ig-like domain-containing protein</fullName>
    </submittedName>
</protein>
<dbReference type="CDD" id="cd08983">
    <property type="entry name" value="GH43_Bt3655-like"/>
    <property type="match status" value="1"/>
</dbReference>
<dbReference type="Pfam" id="PF07532">
    <property type="entry name" value="Big_4"/>
    <property type="match status" value="1"/>
</dbReference>
<dbReference type="Proteomes" id="UP000231586">
    <property type="component" value="Unassembled WGS sequence"/>
</dbReference>
<gene>
    <name evidence="10" type="ORF">CLV34_0889</name>
</gene>
<keyword evidence="3 8" id="KW-0732">Signal</keyword>
<dbReference type="SMART" id="SM00560">
    <property type="entry name" value="LamGL"/>
    <property type="match status" value="1"/>
</dbReference>
<dbReference type="EMBL" id="PGTZ01000006">
    <property type="protein sequence ID" value="PJI95036.1"/>
    <property type="molecule type" value="Genomic_DNA"/>
</dbReference>
<dbReference type="GO" id="GO:0004553">
    <property type="term" value="F:hydrolase activity, hydrolyzing O-glycosyl compounds"/>
    <property type="evidence" value="ECO:0007669"/>
    <property type="project" value="InterPro"/>
</dbReference>
<dbReference type="InterPro" id="IPR006558">
    <property type="entry name" value="LamG-like"/>
</dbReference>
<reference evidence="10 11" key="1">
    <citation type="submission" date="2017-11" db="EMBL/GenBank/DDBJ databases">
        <title>Genomic Encyclopedia of Archaeal and Bacterial Type Strains, Phase II (KMG-II): From Individual Species to Whole Genera.</title>
        <authorList>
            <person name="Goeker M."/>
        </authorList>
    </citation>
    <scope>NUCLEOTIDE SEQUENCE [LARGE SCALE GENOMIC DNA]</scope>
    <source>
        <strain evidence="10 11">DSM 22413</strain>
    </source>
</reference>
<keyword evidence="5" id="KW-1015">Disulfide bond</keyword>
<dbReference type="InterPro" id="IPR046780">
    <property type="entry name" value="aBig_2"/>
</dbReference>
<dbReference type="PANTHER" id="PTHR43301:SF3">
    <property type="entry name" value="ARABINAN ENDO-1,5-ALPHA-L-ARABINOSIDASE A-RELATED"/>
    <property type="match status" value="1"/>
</dbReference>
<evidence type="ECO:0000256" key="4">
    <source>
        <dbReference type="ARBA" id="ARBA00022801"/>
    </source>
</evidence>
<dbReference type="Pfam" id="PF20578">
    <property type="entry name" value="aBig_2"/>
    <property type="match status" value="1"/>
</dbReference>
<feature type="chain" id="PRO_5039056213" evidence="8">
    <location>
        <begin position="33"/>
        <end position="1176"/>
    </location>
</feature>
<evidence type="ECO:0000259" key="9">
    <source>
        <dbReference type="SMART" id="SM00560"/>
    </source>
</evidence>
<dbReference type="PANTHER" id="PTHR43301">
    <property type="entry name" value="ARABINAN ENDO-1,5-ALPHA-L-ARABINOSIDASE"/>
    <property type="match status" value="1"/>
</dbReference>
<keyword evidence="6" id="KW-0326">Glycosidase</keyword>
<keyword evidence="11" id="KW-1185">Reference proteome</keyword>
<dbReference type="InterPro" id="IPR032109">
    <property type="entry name" value="Big_3_5"/>
</dbReference>
<evidence type="ECO:0000256" key="8">
    <source>
        <dbReference type="SAM" id="SignalP"/>
    </source>
</evidence>
<dbReference type="Gene3D" id="2.115.10.20">
    <property type="entry name" value="Glycosyl hydrolase domain, family 43"/>
    <property type="match status" value="1"/>
</dbReference>
<dbReference type="InterPro" id="IPR006311">
    <property type="entry name" value="TAT_signal"/>
</dbReference>
<evidence type="ECO:0000256" key="6">
    <source>
        <dbReference type="ARBA" id="ARBA00023295"/>
    </source>
</evidence>
<evidence type="ECO:0000256" key="7">
    <source>
        <dbReference type="SAM" id="MobiDB-lite"/>
    </source>
</evidence>
<dbReference type="InterPro" id="IPR050727">
    <property type="entry name" value="GH43_arabinanases"/>
</dbReference>
<dbReference type="InterPro" id="IPR023296">
    <property type="entry name" value="Glyco_hydro_beta-prop_sf"/>
</dbReference>
<evidence type="ECO:0000256" key="2">
    <source>
        <dbReference type="ARBA" id="ARBA00009865"/>
    </source>
</evidence>
<evidence type="ECO:0000313" key="11">
    <source>
        <dbReference type="Proteomes" id="UP000231586"/>
    </source>
</evidence>
<feature type="signal peptide" evidence="8">
    <location>
        <begin position="1"/>
        <end position="32"/>
    </location>
</feature>
<dbReference type="Pfam" id="PF04616">
    <property type="entry name" value="Glyco_hydro_43"/>
    <property type="match status" value="1"/>
</dbReference>
<dbReference type="GO" id="GO:0005975">
    <property type="term" value="P:carbohydrate metabolic process"/>
    <property type="evidence" value="ECO:0007669"/>
    <property type="project" value="InterPro"/>
</dbReference>
<proteinExistence type="inferred from homology"/>
<dbReference type="OrthoDB" id="9758923at2"/>
<sequence length="1176" mass="120666">MSSTARTRRSTAAAAAAAVVVAGLGAALPTSAAAASSDDTASTTTTSTTTTSSTTTSSTTTSTTAAADLTAGLVAYYPLDETTGTTAHDASGHSKDGTVTGAATWNAGDGFTFSGGASSAGNAITLPNNLVAGKDDVTVDLDVKVDASLAGNWFLFNLGNAATFPNGTGYLFVTGKDSSSRYRGTFATAGYATEVGAARPGGLATAAWKHVSLVVDGGTTAAPGSVSLYQDGVLVAQRRNVTTSPASITASTLNVIGRSAYAGDNSFKGTIKDFRVYDRTLSGAEVATLAGVAPTDQEAADATAAALTVPSADDVRGNVTLPTTGSWGTTVGWTSSDPSVVATDGRVTRPAHGEAAKTVTLTADVAAGDATAQKTLTLTVQPLPQQEDKDAYLFAYFEGESTDAGESIYFGASKGNDALHWDDLNGGSPLFTSTLGTKGLRDPFIIRSADGDKFYLLATDLKVYPTGSFAAPQQTGSTYLEVWESDDLVHWSAQRHVKVSSDFAGNTWAPEAYYDEDLGSYVVYWASNIYDTTDTTGRTYTSTYNRMMYATTRDFVTFSEPKPWIDVKRGTGLGMIDATVIKDGDEYYRFVKDEQYMIPREEKSTDLLATVSGSLPTTTSTPGWQLVTEKVGQGLANQWGGTFSAGEGPTVFKANPGDVNTNGQDTWYLFMDQPSYHGGKGYVPFATTDLDAGTFTSMATQSDLPTSPRHGTVLPLTQAEYERVLTAYQPDLLVESVAPVSVTTREGEAPVLPSKVSVTYHDGTKKDVAVTWPTVDPAQYAQPGTFEVRTDVAAGSDVQAVATVTVTDAVDPVATITTTPGQPASGWFTTAPVTVTATGTDDHAVASVRVSVDGGAWTSTDGASASTPVLADGRHVVQAQAVDASGNTSAVVSQAMLVDTAAPVSKGTVDAAARSVTVAAADEWSGVARVEYRVGTTGSWSAYSAPVQVGAAATTVQYRAVDVAGNVEAANAAVVPASGVVLKGTSTAAVVSSSSTTYGKSVKVTVKVAGTGGTPSGTVRVTDGKTLVGSATLSGGKATVTVSSSLAVGSHSLAVTYSGDKAFGSSSDTVKVKVTKTSSKTSVSVSPKAPTHTQKATVTAKVTTVKPSGTVTVTVTHTVSGKTKTVVSQKVALTSKGTASLRLPQLAKGTYTVKVAYAGSSTATGSSATTTLRITK</sequence>
<comment type="pathway">
    <text evidence="1">Glycan metabolism; L-arabinan degradation.</text>
</comment>
<evidence type="ECO:0000256" key="3">
    <source>
        <dbReference type="ARBA" id="ARBA00022729"/>
    </source>
</evidence>
<dbReference type="Pfam" id="PF13385">
    <property type="entry name" value="Laminin_G_3"/>
    <property type="match status" value="1"/>
</dbReference>
<dbReference type="InterPro" id="IPR006710">
    <property type="entry name" value="Glyco_hydro_43"/>
</dbReference>
<dbReference type="InterPro" id="IPR013320">
    <property type="entry name" value="ConA-like_dom_sf"/>
</dbReference>
<dbReference type="InterPro" id="IPR058094">
    <property type="entry name" value="Ig-like_OmpL47-like"/>
</dbReference>
<feature type="region of interest" description="Disordered" evidence="7">
    <location>
        <begin position="32"/>
        <end position="62"/>
    </location>
</feature>
<dbReference type="Gene3D" id="2.60.120.200">
    <property type="match status" value="1"/>
</dbReference>
<dbReference type="PROSITE" id="PS51318">
    <property type="entry name" value="TAT"/>
    <property type="match status" value="1"/>
</dbReference>
<comment type="similarity">
    <text evidence="2">Belongs to the glycosyl hydrolase 43 family.</text>
</comment>
<accession>A0A2M8WVV0</accession>
<dbReference type="SUPFAM" id="SSF49899">
    <property type="entry name" value="Concanavalin A-like lectins/glucanases"/>
    <property type="match status" value="1"/>
</dbReference>
<dbReference type="Pfam" id="PF16640">
    <property type="entry name" value="Big_3_5"/>
    <property type="match status" value="1"/>
</dbReference>
<dbReference type="SUPFAM" id="SSF75005">
    <property type="entry name" value="Arabinanase/levansucrase/invertase"/>
    <property type="match status" value="1"/>
</dbReference>
<keyword evidence="4" id="KW-0378">Hydrolase</keyword>